<comment type="caution">
    <text evidence="7">The sequence shown here is derived from an EMBL/GenBank/DDBJ whole genome shotgun (WGS) entry which is preliminary data.</text>
</comment>
<dbReference type="RefSeq" id="WP_101183605.1">
    <property type="nucleotide sequence ID" value="NZ_CP031218.1"/>
</dbReference>
<dbReference type="Pfam" id="PF00497">
    <property type="entry name" value="SBP_bac_3"/>
    <property type="match status" value="1"/>
</dbReference>
<proteinExistence type="inferred from homology"/>
<dbReference type="KEGG" id="ahs:AHALO_0921"/>
<dbReference type="PANTHER" id="PTHR35936:SF34">
    <property type="entry name" value="ABC TRANSPORTER EXTRACELLULAR-BINDING PROTEIN YCKB-RELATED"/>
    <property type="match status" value="1"/>
</dbReference>
<reference evidence="7 8" key="1">
    <citation type="submission" date="2017-09" db="EMBL/GenBank/DDBJ databases">
        <title>Genomics of the genus Arcobacter.</title>
        <authorList>
            <person name="Perez-Cataluna A."/>
            <person name="Figueras M.J."/>
            <person name="Salas-Masso N."/>
        </authorList>
    </citation>
    <scope>NUCLEOTIDE SEQUENCE [LARGE SCALE GENOMIC DNA]</scope>
    <source>
        <strain evidence="7 8">DSM 18005</strain>
    </source>
</reference>
<comment type="similarity">
    <text evidence="2 4">Belongs to the bacterial solute-binding protein 3 family.</text>
</comment>
<dbReference type="EMBL" id="NXIF01000007">
    <property type="protein sequence ID" value="PKI81939.1"/>
    <property type="molecule type" value="Genomic_DNA"/>
</dbReference>
<feature type="signal peptide" evidence="5">
    <location>
        <begin position="1"/>
        <end position="18"/>
    </location>
</feature>
<dbReference type="PANTHER" id="PTHR35936">
    <property type="entry name" value="MEMBRANE-BOUND LYTIC MUREIN TRANSGLYCOSYLASE F"/>
    <property type="match status" value="1"/>
</dbReference>
<keyword evidence="8" id="KW-1185">Reference proteome</keyword>
<dbReference type="Gene3D" id="3.40.190.10">
    <property type="entry name" value="Periplasmic binding protein-like II"/>
    <property type="match status" value="2"/>
</dbReference>
<dbReference type="CDD" id="cd13530">
    <property type="entry name" value="PBP2_peptides_like"/>
    <property type="match status" value="1"/>
</dbReference>
<dbReference type="Proteomes" id="UP000233248">
    <property type="component" value="Unassembled WGS sequence"/>
</dbReference>
<feature type="chain" id="PRO_5014949282" evidence="5">
    <location>
        <begin position="19"/>
        <end position="241"/>
    </location>
</feature>
<protein>
    <submittedName>
        <fullName evidence="7">Amino acid ABC transporter substrate-binding protein</fullName>
    </submittedName>
</protein>
<dbReference type="GO" id="GO:0030313">
    <property type="term" value="C:cell envelope"/>
    <property type="evidence" value="ECO:0007669"/>
    <property type="project" value="UniProtKB-SubCell"/>
</dbReference>
<evidence type="ECO:0000256" key="3">
    <source>
        <dbReference type="ARBA" id="ARBA00022729"/>
    </source>
</evidence>
<evidence type="ECO:0000256" key="4">
    <source>
        <dbReference type="RuleBase" id="RU003744"/>
    </source>
</evidence>
<dbReference type="SUPFAM" id="SSF53850">
    <property type="entry name" value="Periplasmic binding protein-like II"/>
    <property type="match status" value="1"/>
</dbReference>
<dbReference type="PROSITE" id="PS01039">
    <property type="entry name" value="SBP_BACTERIAL_3"/>
    <property type="match status" value="1"/>
</dbReference>
<dbReference type="OrthoDB" id="5431130at2"/>
<evidence type="ECO:0000256" key="1">
    <source>
        <dbReference type="ARBA" id="ARBA00004196"/>
    </source>
</evidence>
<sequence length="241" mass="26921">MKKFIAGFLFCFTLFAHANDDVITVGLCAAYPPFESRDAKSGEIVGFDVDLAKEIGKVLNRKIVIKDAEWQALLGGLKTNQYDVILSAMSRQEAGVNNVNLSNTYFLLNDVVVVKKDNNSIKTKEDLKGKVVGVQLGSGSEQIVDKLTGLKRVARYNYNPEAFLDLKHQRIDAVVVGYAYATKQKNFKNEYKIVDKLAPAQLVAVMKKGQDKLTKDINMALEKLRANGVYDKLVQKWLEVK</sequence>
<dbReference type="SMART" id="SM00062">
    <property type="entry name" value="PBPb"/>
    <property type="match status" value="1"/>
</dbReference>
<keyword evidence="3 5" id="KW-0732">Signal</keyword>
<organism evidence="7 8">
    <name type="scientific">Malaciobacter halophilus</name>
    <dbReference type="NCBI Taxonomy" id="197482"/>
    <lineage>
        <taxon>Bacteria</taxon>
        <taxon>Pseudomonadati</taxon>
        <taxon>Campylobacterota</taxon>
        <taxon>Epsilonproteobacteria</taxon>
        <taxon>Campylobacterales</taxon>
        <taxon>Arcobacteraceae</taxon>
        <taxon>Malaciobacter</taxon>
    </lineage>
</organism>
<evidence type="ECO:0000259" key="6">
    <source>
        <dbReference type="SMART" id="SM00062"/>
    </source>
</evidence>
<accession>A0A2N1J5V8</accession>
<comment type="subcellular location">
    <subcellularLocation>
        <location evidence="1">Cell envelope</location>
    </subcellularLocation>
</comment>
<evidence type="ECO:0000313" key="7">
    <source>
        <dbReference type="EMBL" id="PKI81939.1"/>
    </source>
</evidence>
<feature type="domain" description="Solute-binding protein family 3/N-terminal" evidence="6">
    <location>
        <begin position="22"/>
        <end position="241"/>
    </location>
</feature>
<dbReference type="AlphaFoldDB" id="A0A2N1J5V8"/>
<name>A0A2N1J5V8_9BACT</name>
<evidence type="ECO:0000256" key="2">
    <source>
        <dbReference type="ARBA" id="ARBA00010333"/>
    </source>
</evidence>
<gene>
    <name evidence="7" type="ORF">CP960_02230</name>
</gene>
<dbReference type="InterPro" id="IPR001638">
    <property type="entry name" value="Solute-binding_3/MltF_N"/>
</dbReference>
<evidence type="ECO:0000256" key="5">
    <source>
        <dbReference type="SAM" id="SignalP"/>
    </source>
</evidence>
<evidence type="ECO:0000313" key="8">
    <source>
        <dbReference type="Proteomes" id="UP000233248"/>
    </source>
</evidence>
<dbReference type="InterPro" id="IPR018313">
    <property type="entry name" value="SBP_3_CS"/>
</dbReference>